<proteinExistence type="predicted"/>
<name>A0A1S8L0J7_9CLOT</name>
<dbReference type="KEGG" id="crw:CROST_022080"/>
<accession>A0A1S8L0J7</accession>
<gene>
    <name evidence="1" type="ORF">CROST_022080</name>
</gene>
<reference evidence="1 2" key="1">
    <citation type="submission" date="2022-04" db="EMBL/GenBank/DDBJ databases">
        <title>Genome sequence of C. roseum typestrain.</title>
        <authorList>
            <person name="Poehlein A."/>
            <person name="Schoch T."/>
            <person name="Duerre P."/>
            <person name="Daniel R."/>
        </authorList>
    </citation>
    <scope>NUCLEOTIDE SEQUENCE [LARGE SCALE GENOMIC DNA]</scope>
    <source>
        <strain evidence="1 2">DSM 7320</strain>
    </source>
</reference>
<dbReference type="EMBL" id="CP096983">
    <property type="protein sequence ID" value="URZ11491.1"/>
    <property type="molecule type" value="Genomic_DNA"/>
</dbReference>
<dbReference type="RefSeq" id="WP_077832801.1">
    <property type="nucleotide sequence ID" value="NZ_CP096983.1"/>
</dbReference>
<organism evidence="1 2">
    <name type="scientific">Clostridium felsineum</name>
    <dbReference type="NCBI Taxonomy" id="36839"/>
    <lineage>
        <taxon>Bacteria</taxon>
        <taxon>Bacillati</taxon>
        <taxon>Bacillota</taxon>
        <taxon>Clostridia</taxon>
        <taxon>Eubacteriales</taxon>
        <taxon>Clostridiaceae</taxon>
        <taxon>Clostridium</taxon>
    </lineage>
</organism>
<evidence type="ECO:0000313" key="2">
    <source>
        <dbReference type="Proteomes" id="UP000190951"/>
    </source>
</evidence>
<protein>
    <submittedName>
        <fullName evidence="1">Uncharacterized protein</fullName>
    </submittedName>
</protein>
<dbReference type="Proteomes" id="UP000190951">
    <property type="component" value="Chromosome"/>
</dbReference>
<evidence type="ECO:0000313" key="1">
    <source>
        <dbReference type="EMBL" id="URZ11491.1"/>
    </source>
</evidence>
<dbReference type="STRING" id="84029.CROST_35860"/>
<dbReference type="AlphaFoldDB" id="A0A1S8L0J7"/>
<sequence length="135" mass="15605">MVQIGEKEDLSRAVLNVDLNSPIFKTMIRKLNDQIKKVLIKVYNEEFESGDISLKLTLTVPTQYKDFPVESNIPGEPPTMKTYEYKALQFKSNITTTLKKTNKIDNEYRSEKELKNNDGEFVEVPIEDPQISLFD</sequence>
<keyword evidence="2" id="KW-1185">Reference proteome</keyword>